<evidence type="ECO:0000313" key="3">
    <source>
        <dbReference type="Proteomes" id="UP000272412"/>
    </source>
</evidence>
<dbReference type="RefSeq" id="WP_123803749.1">
    <property type="nucleotide sequence ID" value="NZ_RPFL01000004.1"/>
</dbReference>
<gene>
    <name evidence="2" type="primary">mobC</name>
    <name evidence="2" type="ORF">EGK74_02565</name>
</gene>
<dbReference type="InterPro" id="IPR010985">
    <property type="entry name" value="Ribbon_hlx_hlx"/>
</dbReference>
<dbReference type="Proteomes" id="UP000272412">
    <property type="component" value="Unassembled WGS sequence"/>
</dbReference>
<evidence type="ECO:0000259" key="1">
    <source>
        <dbReference type="Pfam" id="PF05713"/>
    </source>
</evidence>
<dbReference type="GO" id="GO:0006355">
    <property type="term" value="P:regulation of DNA-templated transcription"/>
    <property type="evidence" value="ECO:0007669"/>
    <property type="project" value="InterPro"/>
</dbReference>
<evidence type="ECO:0000313" key="2">
    <source>
        <dbReference type="EMBL" id="RPD90193.1"/>
    </source>
</evidence>
<dbReference type="Pfam" id="PF05713">
    <property type="entry name" value="MobC"/>
    <property type="match status" value="1"/>
</dbReference>
<organism evidence="2 3">
    <name type="scientific">Neisseria weixii</name>
    <dbReference type="NCBI Taxonomy" id="1853276"/>
    <lineage>
        <taxon>Bacteria</taxon>
        <taxon>Pseudomonadati</taxon>
        <taxon>Pseudomonadota</taxon>
        <taxon>Betaproteobacteria</taxon>
        <taxon>Neisseriales</taxon>
        <taxon>Neisseriaceae</taxon>
        <taxon>Neisseria</taxon>
    </lineage>
</organism>
<comment type="caution">
    <text evidence="2">The sequence shown here is derived from an EMBL/GenBank/DDBJ whole genome shotgun (WGS) entry which is preliminary data.</text>
</comment>
<dbReference type="AlphaFoldDB" id="A0A3N4NSP7"/>
<name>A0A3N4NSP7_9NEIS</name>
<keyword evidence="3" id="KW-1185">Reference proteome</keyword>
<proteinExistence type="predicted"/>
<dbReference type="InterPro" id="IPR008687">
    <property type="entry name" value="MobC"/>
</dbReference>
<dbReference type="EMBL" id="RPFL01000004">
    <property type="protein sequence ID" value="RPD90193.1"/>
    <property type="molecule type" value="Genomic_DNA"/>
</dbReference>
<dbReference type="SUPFAM" id="SSF47598">
    <property type="entry name" value="Ribbon-helix-helix"/>
    <property type="match status" value="1"/>
</dbReference>
<accession>A0A3N4NSP7</accession>
<dbReference type="InterPro" id="IPR013321">
    <property type="entry name" value="Arc_rbn_hlx_hlx"/>
</dbReference>
<feature type="domain" description="Bacterial mobilisation" evidence="1">
    <location>
        <begin position="127"/>
        <end position="163"/>
    </location>
</feature>
<protein>
    <submittedName>
        <fullName evidence="2">Plasmid mobilization relaxosome protein MobC</fullName>
    </submittedName>
</protein>
<dbReference type="Gene3D" id="1.10.1220.10">
    <property type="entry name" value="Met repressor-like"/>
    <property type="match status" value="1"/>
</dbReference>
<reference evidence="2 3" key="1">
    <citation type="submission" date="2018-11" db="EMBL/GenBank/DDBJ databases">
        <title>Neisseria weixii sp. nov. isolated from the rectal contents of plateau pika (Ochotona cruzoniae).</title>
        <authorList>
            <person name="Zhang G."/>
        </authorList>
    </citation>
    <scope>NUCLEOTIDE SEQUENCE [LARGE SCALE GENOMIC DNA]</scope>
    <source>
        <strain evidence="2 3">10009</strain>
    </source>
</reference>
<sequence>MNNAIDTADKRRPVRVFGLTESELEALRNLALKKYGKDSVSLLAKKLLQAQLDEAEEPELVKLPAPKGSKRITVRLPEKDRAYLEMAAAQHHGSVNDVVRDIVQAYIRKHPSLSAAEVEVLYQSNYQLLSIGRNLNQIARQLNMGESASVTSEHIKELTRIIKQHTEKVAGVLRTNRKRLTAK</sequence>
<dbReference type="OrthoDB" id="9789818at2"/>